<organism evidence="2 3">
    <name type="scientific">Burkholderia contaminans</name>
    <dbReference type="NCBI Taxonomy" id="488447"/>
    <lineage>
        <taxon>Bacteria</taxon>
        <taxon>Pseudomonadati</taxon>
        <taxon>Pseudomonadota</taxon>
        <taxon>Betaproteobacteria</taxon>
        <taxon>Burkholderiales</taxon>
        <taxon>Burkholderiaceae</taxon>
        <taxon>Burkholderia</taxon>
        <taxon>Burkholderia cepacia complex</taxon>
    </lineage>
</organism>
<dbReference type="AlphaFoldDB" id="A0A2S5DRP6"/>
<dbReference type="InterPro" id="IPR020560">
    <property type="entry name" value="PRibGlycinamide_synth_C-dom"/>
</dbReference>
<dbReference type="Proteomes" id="UP000238655">
    <property type="component" value="Chromosome 1"/>
</dbReference>
<dbReference type="SUPFAM" id="SSF56059">
    <property type="entry name" value="Glutathione synthetase ATP-binding domain-like"/>
    <property type="match status" value="1"/>
</dbReference>
<sequence length="437" mass="49303">MRILVIDQIGLSLDFIMRCKDCGHEVRAWFAPREDGKRNDIADGFVTKVSDWRAAMGWADLIVLTDNSSLMKALAPYHKKGYPIFGPNAAGAELELNRQKGQDVFKRAGIKVMDSVEFNDYDKAKDYVQRNMLRYVSKPNGDVDKALSYVSKSPRDMVLMLDRWKVENPQNQGFILQQFRAGIEMAVGGWFGPKGWSRHFLENFEFKKLMPGDSGPNTGEQGTVMRYTEKSKLADKLLLPLTAHLHSIDYRGYFDMAAIIDEDGVPWPLEATSRPGWPCRIIQDALHVGDPAQWMLDLLHGEDTLEVLDEIAVGVVISIPDYPFTKYTGRDTTGYPVYGTERLATEDIHLCEVKMGQAPNERDGKIVYEKMPVTAGDYVCIATGTDYSVTGAQMRAKRAIKKIEIPNSPGWRDDIGERLKAQIPELQDMGYADGWKY</sequence>
<comment type="caution">
    <text evidence="2">The sequence shown here is derived from an EMBL/GenBank/DDBJ whole genome shotgun (WGS) entry which is preliminary data.</text>
</comment>
<protein>
    <recommendedName>
        <fullName evidence="1">Phosphoribosylglycinamide synthetase C-domain domain-containing protein</fullName>
    </recommendedName>
</protein>
<proteinExistence type="predicted"/>
<dbReference type="InterPro" id="IPR000115">
    <property type="entry name" value="PRibGlycinamide_synth"/>
</dbReference>
<dbReference type="InterPro" id="IPR037123">
    <property type="entry name" value="PRibGlycinamide_synth_C_sf"/>
</dbReference>
<evidence type="ECO:0000313" key="3">
    <source>
        <dbReference type="Proteomes" id="UP000238655"/>
    </source>
</evidence>
<feature type="domain" description="Phosphoribosylglycinamide synthetase C-domain" evidence="1">
    <location>
        <begin position="311"/>
        <end position="420"/>
    </location>
</feature>
<dbReference type="PANTHER" id="PTHR43472:SF1">
    <property type="entry name" value="PHOSPHORIBOSYLAMINE--GLYCINE LIGASE, CHLOROPLASTIC"/>
    <property type="match status" value="1"/>
</dbReference>
<dbReference type="SMART" id="SM01210">
    <property type="entry name" value="GARS_C"/>
    <property type="match status" value="1"/>
</dbReference>
<dbReference type="Gene3D" id="3.30.470.20">
    <property type="entry name" value="ATP-grasp fold, B domain"/>
    <property type="match status" value="1"/>
</dbReference>
<evidence type="ECO:0000259" key="1">
    <source>
        <dbReference type="SMART" id="SM01210"/>
    </source>
</evidence>
<dbReference type="Gene3D" id="3.90.600.10">
    <property type="entry name" value="Phosphoribosylglycinamide synthetase, C-terminal domain"/>
    <property type="match status" value="1"/>
</dbReference>
<accession>A0A2S5DRP6</accession>
<name>A0A2S5DRP6_9BURK</name>
<gene>
    <name evidence="2" type="ORF">C3743_15725</name>
</gene>
<reference evidence="2 3" key="1">
    <citation type="submission" date="2018-01" db="EMBL/GenBank/DDBJ databases">
        <title>Successful Treatment of Persistent Burkholderia cepacia Bacteremia with Ceftazidime-Avibactam.</title>
        <authorList>
            <person name="Tamma P."/>
            <person name="Fan Y."/>
            <person name="Bergman Y."/>
            <person name="Sick-Samuels A."/>
            <person name="Hsu A."/>
            <person name="Timp W."/>
            <person name="Simner P."/>
        </authorList>
    </citation>
    <scope>NUCLEOTIDE SEQUENCE [LARGE SCALE GENOMIC DNA]</scope>
    <source>
        <strain evidence="2 3">170816</strain>
    </source>
</reference>
<dbReference type="RefSeq" id="WP_089460867.1">
    <property type="nucleotide sequence ID" value="NZ_CM009575.1"/>
</dbReference>
<dbReference type="PANTHER" id="PTHR43472">
    <property type="entry name" value="PHOSPHORIBOSYLAMINE--GLYCINE LIGASE"/>
    <property type="match status" value="1"/>
</dbReference>
<evidence type="ECO:0000313" key="2">
    <source>
        <dbReference type="EMBL" id="POZ81761.1"/>
    </source>
</evidence>
<dbReference type="GO" id="GO:0004637">
    <property type="term" value="F:phosphoribosylamine-glycine ligase activity"/>
    <property type="evidence" value="ECO:0007669"/>
    <property type="project" value="InterPro"/>
</dbReference>
<dbReference type="EMBL" id="PQVP01000002">
    <property type="protein sequence ID" value="POZ81761.1"/>
    <property type="molecule type" value="Genomic_DNA"/>
</dbReference>
<dbReference type="GO" id="GO:0009113">
    <property type="term" value="P:purine nucleobase biosynthetic process"/>
    <property type="evidence" value="ECO:0007669"/>
    <property type="project" value="InterPro"/>
</dbReference>